<name>H2MDJ3_ORYLA</name>
<keyword evidence="4" id="KW-1015">Disulfide bond</keyword>
<dbReference type="InterPro" id="IPR013098">
    <property type="entry name" value="Ig_I-set"/>
</dbReference>
<dbReference type="SMART" id="SM00060">
    <property type="entry name" value="FN3"/>
    <property type="match status" value="4"/>
</dbReference>
<proteinExistence type="predicted"/>
<evidence type="ECO:0000256" key="4">
    <source>
        <dbReference type="ARBA" id="ARBA00023157"/>
    </source>
</evidence>
<evidence type="ECO:0000256" key="1">
    <source>
        <dbReference type="ARBA" id="ARBA00004496"/>
    </source>
</evidence>
<dbReference type="GO" id="GO:0045214">
    <property type="term" value="P:sarcomere organization"/>
    <property type="evidence" value="ECO:0000318"/>
    <property type="project" value="GO_Central"/>
</dbReference>
<evidence type="ECO:0008006" key="10">
    <source>
        <dbReference type="Google" id="ProtNLM"/>
    </source>
</evidence>
<reference evidence="8" key="2">
    <citation type="submission" date="2025-08" db="UniProtKB">
        <authorList>
            <consortium name="Ensembl"/>
        </authorList>
    </citation>
    <scope>IDENTIFICATION</scope>
    <source>
        <strain evidence="8">Hd-rR</strain>
    </source>
</reference>
<dbReference type="PRINTS" id="PR00014">
    <property type="entry name" value="FNTYPEIII"/>
</dbReference>
<keyword evidence="9" id="KW-1185">Reference proteome</keyword>
<feature type="domain" description="Ig-like" evidence="6">
    <location>
        <begin position="984"/>
        <end position="1069"/>
    </location>
</feature>
<dbReference type="CDD" id="cd00096">
    <property type="entry name" value="Ig"/>
    <property type="match status" value="1"/>
</dbReference>
<dbReference type="Proteomes" id="UP000001038">
    <property type="component" value="Chromosome 7"/>
</dbReference>
<dbReference type="CDD" id="cd00063">
    <property type="entry name" value="FN3"/>
    <property type="match status" value="4"/>
</dbReference>
<reference evidence="8 9" key="1">
    <citation type="journal article" date="2007" name="Nature">
        <title>The medaka draft genome and insights into vertebrate genome evolution.</title>
        <authorList>
            <person name="Kasahara M."/>
            <person name="Naruse K."/>
            <person name="Sasaki S."/>
            <person name="Nakatani Y."/>
            <person name="Qu W."/>
            <person name="Ahsan B."/>
            <person name="Yamada T."/>
            <person name="Nagayasu Y."/>
            <person name="Doi K."/>
            <person name="Kasai Y."/>
            <person name="Jindo T."/>
            <person name="Kobayashi D."/>
            <person name="Shimada A."/>
            <person name="Toyoda A."/>
            <person name="Kuroki Y."/>
            <person name="Fujiyama A."/>
            <person name="Sasaki T."/>
            <person name="Shimizu A."/>
            <person name="Asakawa S."/>
            <person name="Shimizu N."/>
            <person name="Hashimoto S."/>
            <person name="Yang J."/>
            <person name="Lee Y."/>
            <person name="Matsushima K."/>
            <person name="Sugano S."/>
            <person name="Sakaizumi M."/>
            <person name="Narita T."/>
            <person name="Ohishi K."/>
            <person name="Haga S."/>
            <person name="Ohta F."/>
            <person name="Nomoto H."/>
            <person name="Nogata K."/>
            <person name="Morishita T."/>
            <person name="Endo T."/>
            <person name="Shin-I T."/>
            <person name="Takeda H."/>
            <person name="Morishita S."/>
            <person name="Kohara Y."/>
        </authorList>
    </citation>
    <scope>NUCLEOTIDE SEQUENCE [LARGE SCALE GENOMIC DNA]</scope>
    <source>
        <strain evidence="8 9">Hd-rR</strain>
    </source>
</reference>
<dbReference type="InterPro" id="IPR003599">
    <property type="entry name" value="Ig_sub"/>
</dbReference>
<dbReference type="FunFam" id="2.60.40.10:FF:000425">
    <property type="entry name" value="Myosin light chain kinase"/>
    <property type="match status" value="1"/>
</dbReference>
<dbReference type="FunFam" id="2.60.40.10:FF:001438">
    <property type="entry name" value="Immunoglobulin-like and fibronectin type III domain-containing protein 1"/>
    <property type="match status" value="1"/>
</dbReference>
<evidence type="ECO:0000256" key="5">
    <source>
        <dbReference type="ARBA" id="ARBA00023319"/>
    </source>
</evidence>
<sequence length="1092" mass="122470">AAGKIHILRSKTPGVMITQYSASLPEGKSTPDFQCKPVPVTIPEGKLAVFRAVVTGDPKPDVSWRRAKGTITDKEKFQRKYDESTGEHILEIYKVTATESDTYKCSAVNEYGKAVCTTTLSVIDGKSLMQQLSHMHLFLLFLHKFLCFSKEERAGGENDEKFWDALLNAERKDYERICKENGITDLHLILKKLEEKKKQRGQIKHRINVEEADNALFECVLTHPLPQITWMRKGLILEDGEKYSITVSEHKLIHRLMIKDCNKTDKGIYSAVAGITSCSAWLVVEGKPPLLLIFINSIASQTFAFHVLQIEDFLYIFLIMVYGEKTVFFSDPGVHFIWGLSDVDAIIHETAELTCKLSSDDYEGAWFRDGKKVGPRSHTSQIFLFSLTEYPPRFNPEDLCAFTEPLAIKVGHNAIFKVQFVGHQPIKIQWFRDGDELQDDSSAKIENSAGHSRLLLSRCQRKDMGEIKIKLKNEHGFTEALSKLLVLDKPSPPQGPAEVTESSASCIEFKWRPPKDDGGSPVISYMLERQQVGRNTWKKIGEMKGGPAYRDTDVDRGRRYCYRIRAVTAEGISEAMETDDMQAGTFALPGPPTPPQVLSAFHDCINLSWSPPSNTGGSRILGYVLEKRKKGSNLWSVVNAADEKYAVRDVVEGIEYEFRVSAVNLSGAGESSNPSEFAFARDPKKPPGKVTSLKVTETSYTNMVLTWTKPEEKPGIQDEAKGYFVEIRQADSLEWSRCNTTPCIVTSFNVRGLRSMEMYWIRVITANDGGEGPPEELPNYVLAMPSPVRPKFTKRMKNFMVVKAGNSVRITVNFEASPRPEIVWLKDNVLVSKRVTVSNSDCSSQLLIPISERSDSGVYSILVKNLVGQETSSTEIRVTDDPKPPGLVELEENVPGTVTVMWEPSPDEKRDDRLHYTVSKLDSSKRTWTPVADRLFNNRFTVCNIVHGREYHFRVFAKNDMGISEPSESPTWGTEKKKGGFSKPTFNVLPSLLEKLVVSETASKDCYECYMSCAVKGNPSPHITWYRNHVSLNTDTNYYISNTCGVCSLAILSVGPKDVGEYTVIAENSLGRLHVQNFPSTECALKGKPVEL</sequence>
<dbReference type="FunFam" id="2.60.40.10:FF:001232">
    <property type="entry name" value="Immunoglobulin-like and fibronectin type III domain-containing 1"/>
    <property type="match status" value="1"/>
</dbReference>
<dbReference type="GO" id="GO:0031430">
    <property type="term" value="C:M band"/>
    <property type="evidence" value="ECO:0000318"/>
    <property type="project" value="GO_Central"/>
</dbReference>
<dbReference type="InterPro" id="IPR003598">
    <property type="entry name" value="Ig_sub2"/>
</dbReference>
<dbReference type="FunFam" id="2.60.40.10:FF:000084">
    <property type="entry name" value="Myosin binding protein C, slow type"/>
    <property type="match status" value="1"/>
</dbReference>
<evidence type="ECO:0000259" key="7">
    <source>
        <dbReference type="PROSITE" id="PS50853"/>
    </source>
</evidence>
<dbReference type="InterPro" id="IPR013783">
    <property type="entry name" value="Ig-like_fold"/>
</dbReference>
<dbReference type="SMART" id="SM00409">
    <property type="entry name" value="IG"/>
    <property type="match status" value="5"/>
</dbReference>
<dbReference type="InterPro" id="IPR036179">
    <property type="entry name" value="Ig-like_dom_sf"/>
</dbReference>
<dbReference type="STRING" id="8090.ENSORLP00000016638"/>
<protein>
    <recommendedName>
        <fullName evidence="10">Immunoglobulin like and fibronectin type III domain containing 1, tandem duplicate 3</fullName>
    </recommendedName>
</protein>
<feature type="domain" description="Ig-like" evidence="6">
    <location>
        <begin position="13"/>
        <end position="121"/>
    </location>
</feature>
<dbReference type="SMART" id="SM00408">
    <property type="entry name" value="IGc2"/>
    <property type="match status" value="3"/>
</dbReference>
<dbReference type="FunFam" id="2.60.40.10:FF:000031">
    <property type="entry name" value="Myosin-binding protein C, slow type"/>
    <property type="match status" value="1"/>
</dbReference>
<dbReference type="FunFam" id="2.60.40.10:FF:000032">
    <property type="entry name" value="palladin isoform X1"/>
    <property type="match status" value="1"/>
</dbReference>
<dbReference type="GeneTree" id="ENSGT00940000160123"/>
<dbReference type="FunFam" id="2.60.40.10:FF:001401">
    <property type="entry name" value="immunoglobulin-like and fibronectin type III domain-containing protein 1"/>
    <property type="match status" value="1"/>
</dbReference>
<feature type="domain" description="Fibronectin type-III" evidence="7">
    <location>
        <begin position="884"/>
        <end position="977"/>
    </location>
</feature>
<dbReference type="PANTHER" id="PTHR13817">
    <property type="entry name" value="TITIN"/>
    <property type="match status" value="1"/>
</dbReference>
<evidence type="ECO:0000256" key="2">
    <source>
        <dbReference type="ARBA" id="ARBA00022490"/>
    </source>
</evidence>
<dbReference type="InParanoid" id="H2MDJ3"/>
<keyword evidence="2" id="KW-0963">Cytoplasm</keyword>
<dbReference type="InterPro" id="IPR007110">
    <property type="entry name" value="Ig-like_dom"/>
</dbReference>
<keyword evidence="5" id="KW-0393">Immunoglobulin domain</keyword>
<dbReference type="PROSITE" id="PS50835">
    <property type="entry name" value="IG_LIKE"/>
    <property type="match status" value="3"/>
</dbReference>
<dbReference type="InterPro" id="IPR003961">
    <property type="entry name" value="FN3_dom"/>
</dbReference>
<comment type="subcellular location">
    <subcellularLocation>
        <location evidence="1">Cytoplasm</location>
    </subcellularLocation>
</comment>
<dbReference type="SUPFAM" id="SSF49265">
    <property type="entry name" value="Fibronectin type III"/>
    <property type="match status" value="2"/>
</dbReference>
<dbReference type="InterPro" id="IPR036116">
    <property type="entry name" value="FN3_sf"/>
</dbReference>
<dbReference type="Ensembl" id="ENSORLT00000016639.2">
    <property type="protein sequence ID" value="ENSORLP00000016638.2"/>
    <property type="gene ID" value="ENSORLG00000013280.2"/>
</dbReference>
<accession>H2MDJ3</accession>
<keyword evidence="3" id="KW-0677">Repeat</keyword>
<dbReference type="Pfam" id="PF00041">
    <property type="entry name" value="fn3"/>
    <property type="match status" value="3"/>
</dbReference>
<dbReference type="Gene3D" id="2.60.40.10">
    <property type="entry name" value="Immunoglobulins"/>
    <property type="match status" value="10"/>
</dbReference>
<evidence type="ECO:0000259" key="6">
    <source>
        <dbReference type="PROSITE" id="PS50835"/>
    </source>
</evidence>
<feature type="domain" description="Ig-like" evidence="6">
    <location>
        <begin position="790"/>
        <end position="879"/>
    </location>
</feature>
<dbReference type="eggNOG" id="KOG0613">
    <property type="taxonomic scope" value="Eukaryota"/>
</dbReference>
<reference evidence="8" key="3">
    <citation type="submission" date="2025-09" db="UniProtKB">
        <authorList>
            <consortium name="Ensembl"/>
        </authorList>
    </citation>
    <scope>IDENTIFICATION</scope>
    <source>
        <strain evidence="8">Hd-rR</strain>
    </source>
</reference>
<feature type="domain" description="Fibronectin type-III" evidence="7">
    <location>
        <begin position="686"/>
        <end position="786"/>
    </location>
</feature>
<dbReference type="AlphaFoldDB" id="H2MDJ3"/>
<evidence type="ECO:0000313" key="9">
    <source>
        <dbReference type="Proteomes" id="UP000001038"/>
    </source>
</evidence>
<evidence type="ECO:0000256" key="3">
    <source>
        <dbReference type="ARBA" id="ARBA00022737"/>
    </source>
</evidence>
<organism evidence="8 9">
    <name type="scientific">Oryzias latipes</name>
    <name type="common">Japanese rice fish</name>
    <name type="synonym">Japanese killifish</name>
    <dbReference type="NCBI Taxonomy" id="8090"/>
    <lineage>
        <taxon>Eukaryota</taxon>
        <taxon>Metazoa</taxon>
        <taxon>Chordata</taxon>
        <taxon>Craniata</taxon>
        <taxon>Vertebrata</taxon>
        <taxon>Euteleostomi</taxon>
        <taxon>Actinopterygii</taxon>
        <taxon>Neopterygii</taxon>
        <taxon>Teleostei</taxon>
        <taxon>Neoteleostei</taxon>
        <taxon>Acanthomorphata</taxon>
        <taxon>Ovalentaria</taxon>
        <taxon>Atherinomorphae</taxon>
        <taxon>Beloniformes</taxon>
        <taxon>Adrianichthyidae</taxon>
        <taxon>Oryziinae</taxon>
        <taxon>Oryzias</taxon>
    </lineage>
</organism>
<dbReference type="FunFam" id="2.60.40.10:FF:001097">
    <property type="entry name" value="Immunoglobulin-like and fibronectin type III domain-containing protein 1"/>
    <property type="match status" value="1"/>
</dbReference>
<dbReference type="Pfam" id="PF18362">
    <property type="entry name" value="THB"/>
    <property type="match status" value="1"/>
</dbReference>
<evidence type="ECO:0000313" key="8">
    <source>
        <dbReference type="Ensembl" id="ENSORLP00000016638.2"/>
    </source>
</evidence>
<feature type="domain" description="Fibronectin type-III" evidence="7">
    <location>
        <begin position="492"/>
        <end position="590"/>
    </location>
</feature>
<dbReference type="PROSITE" id="PS50853">
    <property type="entry name" value="FN3"/>
    <property type="match status" value="4"/>
</dbReference>
<feature type="domain" description="Fibronectin type-III" evidence="7">
    <location>
        <begin position="591"/>
        <end position="683"/>
    </location>
</feature>
<dbReference type="Bgee" id="ENSORLG00000013280">
    <property type="expression patterns" value="Expressed in sexually immature organism"/>
</dbReference>
<dbReference type="PANTHER" id="PTHR13817:SF180">
    <property type="entry name" value="IMMUNOGLOBULIN-LIKE AND FIBRONECTIN TYPE III DOMAIN-CONTAINING 1, TANDEM DUPLICATE 3-RELATED"/>
    <property type="match status" value="1"/>
</dbReference>
<dbReference type="SUPFAM" id="SSF48726">
    <property type="entry name" value="Immunoglobulin"/>
    <property type="match status" value="6"/>
</dbReference>
<dbReference type="HOGENOM" id="CLU_006405_0_0_1"/>
<dbReference type="InterPro" id="IPR050964">
    <property type="entry name" value="Striated_Muscle_Regulatory"/>
</dbReference>
<dbReference type="InterPro" id="IPR040849">
    <property type="entry name" value="MyBP-C_THB"/>
</dbReference>
<dbReference type="Pfam" id="PF07679">
    <property type="entry name" value="I-set"/>
    <property type="match status" value="5"/>
</dbReference>